<dbReference type="GO" id="GO:0012505">
    <property type="term" value="C:endomembrane system"/>
    <property type="evidence" value="ECO:0007669"/>
    <property type="project" value="UniProtKB-SubCell"/>
</dbReference>
<feature type="transmembrane region" description="Helical" evidence="5">
    <location>
        <begin position="35"/>
        <end position="57"/>
    </location>
</feature>
<keyword evidence="2 5" id="KW-0812">Transmembrane</keyword>
<evidence type="ECO:0000313" key="6">
    <source>
        <dbReference type="Proteomes" id="UP000887566"/>
    </source>
</evidence>
<evidence type="ECO:0000313" key="7">
    <source>
        <dbReference type="WBParaSite" id="PSAMB.scaffold1415size31776.g12999.t1"/>
    </source>
</evidence>
<evidence type="ECO:0000256" key="5">
    <source>
        <dbReference type="SAM" id="Phobius"/>
    </source>
</evidence>
<evidence type="ECO:0000256" key="2">
    <source>
        <dbReference type="ARBA" id="ARBA00022692"/>
    </source>
</evidence>
<reference evidence="7" key="1">
    <citation type="submission" date="2022-11" db="UniProtKB">
        <authorList>
            <consortium name="WormBaseParasite"/>
        </authorList>
    </citation>
    <scope>IDENTIFICATION</scope>
</reference>
<protein>
    <submittedName>
        <fullName evidence="7">Uncharacterized protein</fullName>
    </submittedName>
</protein>
<keyword evidence="3 5" id="KW-1133">Transmembrane helix</keyword>
<name>A0A914V0G1_9BILA</name>
<dbReference type="WBParaSite" id="PSAMB.scaffold1415size31776.g12999.t1">
    <property type="protein sequence ID" value="PSAMB.scaffold1415size31776.g12999.t1"/>
    <property type="gene ID" value="PSAMB.scaffold1415size31776.g12999"/>
</dbReference>
<evidence type="ECO:0000256" key="1">
    <source>
        <dbReference type="ARBA" id="ARBA00004127"/>
    </source>
</evidence>
<feature type="transmembrane region" description="Helical" evidence="5">
    <location>
        <begin position="100"/>
        <end position="121"/>
    </location>
</feature>
<keyword evidence="6" id="KW-1185">Reference proteome</keyword>
<feature type="transmembrane region" description="Helical" evidence="5">
    <location>
        <begin position="141"/>
        <end position="165"/>
    </location>
</feature>
<organism evidence="6 7">
    <name type="scientific">Plectus sambesii</name>
    <dbReference type="NCBI Taxonomy" id="2011161"/>
    <lineage>
        <taxon>Eukaryota</taxon>
        <taxon>Metazoa</taxon>
        <taxon>Ecdysozoa</taxon>
        <taxon>Nematoda</taxon>
        <taxon>Chromadorea</taxon>
        <taxon>Plectida</taxon>
        <taxon>Plectina</taxon>
        <taxon>Plectoidea</taxon>
        <taxon>Plectidae</taxon>
        <taxon>Plectus</taxon>
    </lineage>
</organism>
<sequence>MPCIPLSEPDDDNFDPTDRRYRCCFQHFHIKTAAALIGLVEVSFILFATVGWTIIAVHQGERALVQLVFSAFLLIGAALLVGALLCGVYMERKELVTPHIIAQTVTIVVLFIVFSFLILGYRGGPLSDADLKRRYGADIEVIAVGGIFICLTMAFVEVWLLTVVLRCYRFLRDKEMFTSGLRVDEL</sequence>
<comment type="subcellular location">
    <subcellularLocation>
        <location evidence="1">Endomembrane system</location>
        <topology evidence="1">Multi-pass membrane protein</topology>
    </subcellularLocation>
</comment>
<dbReference type="Proteomes" id="UP000887566">
    <property type="component" value="Unplaced"/>
</dbReference>
<evidence type="ECO:0000256" key="3">
    <source>
        <dbReference type="ARBA" id="ARBA00022989"/>
    </source>
</evidence>
<keyword evidence="4 5" id="KW-0472">Membrane</keyword>
<dbReference type="AlphaFoldDB" id="A0A914V0G1"/>
<dbReference type="InterPro" id="IPR051115">
    <property type="entry name" value="LAPTM_transporter"/>
</dbReference>
<feature type="transmembrane region" description="Helical" evidence="5">
    <location>
        <begin position="63"/>
        <end position="88"/>
    </location>
</feature>
<dbReference type="GO" id="GO:0005765">
    <property type="term" value="C:lysosomal membrane"/>
    <property type="evidence" value="ECO:0007669"/>
    <property type="project" value="TreeGrafter"/>
</dbReference>
<dbReference type="PANTHER" id="PTHR12479:SF18">
    <property type="entry name" value="PROTEIN CBG16398"/>
    <property type="match status" value="1"/>
</dbReference>
<proteinExistence type="predicted"/>
<accession>A0A914V0G1</accession>
<evidence type="ECO:0000256" key="4">
    <source>
        <dbReference type="ARBA" id="ARBA00023136"/>
    </source>
</evidence>
<dbReference type="PANTHER" id="PTHR12479">
    <property type="entry name" value="LYSOSOMAL-ASSOCIATED TRANSMEMBRANE PROTEIN"/>
    <property type="match status" value="1"/>
</dbReference>